<feature type="region of interest" description="Disordered" evidence="1">
    <location>
        <begin position="1"/>
        <end position="20"/>
    </location>
</feature>
<evidence type="ECO:0000313" key="3">
    <source>
        <dbReference type="Proteomes" id="UP000026960"/>
    </source>
</evidence>
<evidence type="ECO:0000313" key="2">
    <source>
        <dbReference type="EnsemblPlants" id="OBART01G37750.1"/>
    </source>
</evidence>
<dbReference type="HOGENOM" id="CLU_1899513_0_0_1"/>
<name>A0A0D3EWF4_9ORYZ</name>
<organism evidence="2">
    <name type="scientific">Oryza barthii</name>
    <dbReference type="NCBI Taxonomy" id="65489"/>
    <lineage>
        <taxon>Eukaryota</taxon>
        <taxon>Viridiplantae</taxon>
        <taxon>Streptophyta</taxon>
        <taxon>Embryophyta</taxon>
        <taxon>Tracheophyta</taxon>
        <taxon>Spermatophyta</taxon>
        <taxon>Magnoliopsida</taxon>
        <taxon>Liliopsida</taxon>
        <taxon>Poales</taxon>
        <taxon>Poaceae</taxon>
        <taxon>BOP clade</taxon>
        <taxon>Oryzoideae</taxon>
        <taxon>Oryzeae</taxon>
        <taxon>Oryzinae</taxon>
        <taxon>Oryza</taxon>
    </lineage>
</organism>
<reference evidence="2" key="1">
    <citation type="journal article" date="2009" name="Rice">
        <title>De Novo Next Generation Sequencing of Plant Genomes.</title>
        <authorList>
            <person name="Rounsley S."/>
            <person name="Marri P.R."/>
            <person name="Yu Y."/>
            <person name="He R."/>
            <person name="Sisneros N."/>
            <person name="Goicoechea J.L."/>
            <person name="Lee S.J."/>
            <person name="Angelova A."/>
            <person name="Kudrna D."/>
            <person name="Luo M."/>
            <person name="Affourtit J."/>
            <person name="Desany B."/>
            <person name="Knight J."/>
            <person name="Niazi F."/>
            <person name="Egholm M."/>
            <person name="Wing R.A."/>
        </authorList>
    </citation>
    <scope>NUCLEOTIDE SEQUENCE [LARGE SCALE GENOMIC DNA]</scope>
    <source>
        <strain evidence="2">cv. IRGC 105608</strain>
    </source>
</reference>
<feature type="compositionally biased region" description="Basic and acidic residues" evidence="1">
    <location>
        <begin position="1"/>
        <end position="14"/>
    </location>
</feature>
<protein>
    <submittedName>
        <fullName evidence="2">Uncharacterized protein</fullName>
    </submittedName>
</protein>
<dbReference type="Gramene" id="OBART01G37750.1">
    <property type="protein sequence ID" value="OBART01G37750.1"/>
    <property type="gene ID" value="OBART01G37750"/>
</dbReference>
<reference evidence="2" key="2">
    <citation type="submission" date="2015-03" db="UniProtKB">
        <authorList>
            <consortium name="EnsemblPlants"/>
        </authorList>
    </citation>
    <scope>IDENTIFICATION</scope>
</reference>
<evidence type="ECO:0000256" key="1">
    <source>
        <dbReference type="SAM" id="MobiDB-lite"/>
    </source>
</evidence>
<dbReference type="EnsemblPlants" id="OBART01G37750.1">
    <property type="protein sequence ID" value="OBART01G37750.1"/>
    <property type="gene ID" value="OBART01G37750"/>
</dbReference>
<keyword evidence="3" id="KW-1185">Reference proteome</keyword>
<sequence length="135" mass="14745">MGGWRPRERHEGTGRSHHTTRMFVHARSAAGAWMQGLCQGPHATRETDPPPLLSSPLNCPGWLLLSRQAPVAFEPLDRKAGRALGISFSSSSYPSMTRSNRAYRLATHAWLGPGQFSVESSSACICKPGPMPFDD</sequence>
<dbReference type="PaxDb" id="65489-OBART01G37750.1"/>
<proteinExistence type="predicted"/>
<accession>A0A0D3EWF4</accession>
<dbReference type="AlphaFoldDB" id="A0A0D3EWF4"/>
<dbReference type="Proteomes" id="UP000026960">
    <property type="component" value="Chromosome 1"/>
</dbReference>